<dbReference type="CDD" id="cd10551">
    <property type="entry name" value="PsrB"/>
    <property type="match status" value="1"/>
</dbReference>
<dbReference type="SUPFAM" id="SSF53706">
    <property type="entry name" value="Formate dehydrogenase/DMSO reductase, domains 1-3"/>
    <property type="match status" value="1"/>
</dbReference>
<evidence type="ECO:0000313" key="3">
    <source>
        <dbReference type="Proteomes" id="UP000570166"/>
    </source>
</evidence>
<dbReference type="InterPro" id="IPR009010">
    <property type="entry name" value="Asp_de-COase-like_dom_sf"/>
</dbReference>
<dbReference type="SUPFAM" id="SSF50692">
    <property type="entry name" value="ADC-like"/>
    <property type="match status" value="1"/>
</dbReference>
<dbReference type="Proteomes" id="UP000570166">
    <property type="component" value="Unassembled WGS sequence"/>
</dbReference>
<comment type="caution">
    <text evidence="2">The sequence shown here is derived from an EMBL/GenBank/DDBJ whole genome shotgun (WGS) entry which is preliminary data.</text>
</comment>
<dbReference type="AlphaFoldDB" id="A0A838L9R0"/>
<sequence length="924" mass="97601">MPSLSEPDFVARREVLRLIAAGAAASLAGCSKPDQPIVPAVEDKDGDRAGRIRRYATTTMLAGYGRGATALVVDGRPIKLEGSAMHPASLGATDLFTETAILDLYDPQRLRAPAGPAGIAGWPMLERALISRLAGSNGEGTVLLTGRVTSPSLLARIAEARARMPGLRHIRSEAIDDDAEREGARLAFGRPLTMRSRLAEADVLVLLDADPLGPGPDQVAFARAWADRRRASGKPQRTYVLEPSPTQSGICADRRIALHPALVVNALLAVAASLGTGTSGAVDLPPDAAAFVASVIRDLRGAQGRAVVMVGRGQPPEVHALAAWVNQRLHAPIDWIDPVDPDLSSHVESLASLAHDMADGRVSTLMVLDANPVLHAPPSWHFAEALGRVPLSISFSAFPDETAMATRWRAPLAHSLESWGDACGPDGTASLIQPMVKPLFGGRSALAALAMLDPAGPRPNDHDRVRRQWNATDDGHWRDLLVAGVVDGTAATPVSPGDARLVMPAPSRASAAMIVTLPPSPTLWDGRGATNAWAQECPDPVTRQVWGAALRISPGDARRLGVGDEDIVVFAGLSAPVKIVEGQAEGVATLPLGHARTAGGPIATAPGTLGPGTDAYRLRGSRGGWLSGEVTLVPTGAKAHTPRNQKDFALDGEAASLYPVLAPGEAMPKPPSRATLLGAGPERPPDTPQWAMVIDTSACIGCNACVVACQAENNIPAIGPEQIGKGRDMHWLRVDRYEHEHGGGYQPVPCMQCETAPCEPVCPVEAPVHSAEGLNLQVYNRCIGTRTCQANCPYKVRRFNFLDYAGADLWGDLDPAPVTAQRNPEVTVRARGVMEKCTYCVQRIETAKHGADATGEALVTPVTACQAACPTQAIHFGNLADPASDVAQLRRDPRHYALLEELGTRPRTTYLAKVRDAGEGEGEA</sequence>
<dbReference type="InterPro" id="IPR017896">
    <property type="entry name" value="4Fe4S_Fe-S-bd"/>
</dbReference>
<dbReference type="InterPro" id="IPR006311">
    <property type="entry name" value="TAT_signal"/>
</dbReference>
<name>A0A838L9R0_9SPHN</name>
<dbReference type="PANTHER" id="PTHR42783">
    <property type="entry name" value="GLUTAMATE SYNTHASE [NADPH] SMALL CHAIN"/>
    <property type="match status" value="1"/>
</dbReference>
<accession>A0A838L9R0</accession>
<organism evidence="2 3">
    <name type="scientific">Sphingomonas chungangi</name>
    <dbReference type="NCBI Taxonomy" id="2683589"/>
    <lineage>
        <taxon>Bacteria</taxon>
        <taxon>Pseudomonadati</taxon>
        <taxon>Pseudomonadota</taxon>
        <taxon>Alphaproteobacteria</taxon>
        <taxon>Sphingomonadales</taxon>
        <taxon>Sphingomonadaceae</taxon>
        <taxon>Sphingomonas</taxon>
    </lineage>
</organism>
<dbReference type="PROSITE" id="PS51318">
    <property type="entry name" value="TAT"/>
    <property type="match status" value="1"/>
</dbReference>
<dbReference type="SUPFAM" id="SSF54862">
    <property type="entry name" value="4Fe-4S ferredoxins"/>
    <property type="match status" value="1"/>
</dbReference>
<dbReference type="RefSeq" id="WP_160362774.1">
    <property type="nucleotide sequence ID" value="NZ_JACEIB010000026.1"/>
</dbReference>
<proteinExistence type="predicted"/>
<dbReference type="Pfam" id="PF12838">
    <property type="entry name" value="Fer4_7"/>
    <property type="match status" value="1"/>
</dbReference>
<evidence type="ECO:0000259" key="1">
    <source>
        <dbReference type="PROSITE" id="PS51379"/>
    </source>
</evidence>
<protein>
    <submittedName>
        <fullName evidence="2">4Fe-4S dicluster domain-containing protein</fullName>
    </submittedName>
</protein>
<gene>
    <name evidence="2" type="ORF">HZF05_15810</name>
</gene>
<keyword evidence="3" id="KW-1185">Reference proteome</keyword>
<dbReference type="Gene3D" id="3.30.2070.10">
    <property type="entry name" value="Formate dehydrogenase/DMSO reductase"/>
    <property type="match status" value="1"/>
</dbReference>
<dbReference type="Gene3D" id="3.40.50.740">
    <property type="match status" value="1"/>
</dbReference>
<evidence type="ECO:0000313" key="2">
    <source>
        <dbReference type="EMBL" id="MBA2935552.1"/>
    </source>
</evidence>
<dbReference type="PROSITE" id="PS51379">
    <property type="entry name" value="4FE4S_FER_2"/>
    <property type="match status" value="1"/>
</dbReference>
<dbReference type="PANTHER" id="PTHR42783:SF3">
    <property type="entry name" value="GLUTAMATE SYNTHASE [NADPH] SMALL CHAIN-RELATED"/>
    <property type="match status" value="1"/>
</dbReference>
<dbReference type="EMBL" id="JACEIB010000026">
    <property type="protein sequence ID" value="MBA2935552.1"/>
    <property type="molecule type" value="Genomic_DNA"/>
</dbReference>
<reference evidence="2 3" key="1">
    <citation type="submission" date="2020-07" db="EMBL/GenBank/DDBJ databases">
        <authorList>
            <person name="Sun Q."/>
        </authorList>
    </citation>
    <scope>NUCLEOTIDE SEQUENCE [LARGE SCALE GENOMIC DNA]</scope>
    <source>
        <strain evidence="2 3">CGMCC 1.13654</strain>
    </source>
</reference>
<feature type="domain" description="4Fe-4S ferredoxin-type" evidence="1">
    <location>
        <begin position="690"/>
        <end position="721"/>
    </location>
</feature>
<dbReference type="Gene3D" id="3.30.70.20">
    <property type="match status" value="2"/>
</dbReference>